<accession>A0A9P9DYP1</accession>
<dbReference type="CDD" id="cd00609">
    <property type="entry name" value="AAT_like"/>
    <property type="match status" value="1"/>
</dbReference>
<evidence type="ECO:0000256" key="3">
    <source>
        <dbReference type="ARBA" id="ARBA00007441"/>
    </source>
</evidence>
<evidence type="ECO:0000256" key="7">
    <source>
        <dbReference type="ARBA" id="ARBA00022898"/>
    </source>
</evidence>
<dbReference type="SUPFAM" id="SSF53383">
    <property type="entry name" value="PLP-dependent transferases"/>
    <property type="match status" value="1"/>
</dbReference>
<dbReference type="InterPro" id="IPR004839">
    <property type="entry name" value="Aminotransferase_I/II_large"/>
</dbReference>
<dbReference type="Gene3D" id="3.40.640.10">
    <property type="entry name" value="Type I PLP-dependent aspartate aminotransferase-like (Major domain)"/>
    <property type="match status" value="1"/>
</dbReference>
<dbReference type="GO" id="GO:0009074">
    <property type="term" value="P:aromatic amino acid family catabolic process"/>
    <property type="evidence" value="ECO:0007669"/>
    <property type="project" value="TreeGrafter"/>
</dbReference>
<evidence type="ECO:0000256" key="5">
    <source>
        <dbReference type="ARBA" id="ARBA00022576"/>
    </source>
</evidence>
<evidence type="ECO:0000259" key="10">
    <source>
        <dbReference type="Pfam" id="PF00155"/>
    </source>
</evidence>
<protein>
    <recommendedName>
        <fullName evidence="9">aromatic-amino-acid transaminase</fullName>
        <ecNumber evidence="9">2.6.1.57</ecNumber>
    </recommendedName>
</protein>
<dbReference type="InterPro" id="IPR015424">
    <property type="entry name" value="PyrdxlP-dep_Trfase"/>
</dbReference>
<dbReference type="EC" id="2.6.1.57" evidence="9"/>
<dbReference type="GO" id="GO:0030170">
    <property type="term" value="F:pyridoxal phosphate binding"/>
    <property type="evidence" value="ECO:0007669"/>
    <property type="project" value="InterPro"/>
</dbReference>
<keyword evidence="5 11" id="KW-0032">Aminotransferase</keyword>
<organism evidence="11 12">
    <name type="scientific">Dactylonectria macrodidyma</name>
    <dbReference type="NCBI Taxonomy" id="307937"/>
    <lineage>
        <taxon>Eukaryota</taxon>
        <taxon>Fungi</taxon>
        <taxon>Dikarya</taxon>
        <taxon>Ascomycota</taxon>
        <taxon>Pezizomycotina</taxon>
        <taxon>Sordariomycetes</taxon>
        <taxon>Hypocreomycetidae</taxon>
        <taxon>Hypocreales</taxon>
        <taxon>Nectriaceae</taxon>
        <taxon>Dactylonectria</taxon>
    </lineage>
</organism>
<name>A0A9P9DYP1_9HYPO</name>
<evidence type="ECO:0000256" key="4">
    <source>
        <dbReference type="ARBA" id="ARBA00022490"/>
    </source>
</evidence>
<reference evidence="11" key="1">
    <citation type="journal article" date="2021" name="Nat. Commun.">
        <title>Genetic determinants of endophytism in the Arabidopsis root mycobiome.</title>
        <authorList>
            <person name="Mesny F."/>
            <person name="Miyauchi S."/>
            <person name="Thiergart T."/>
            <person name="Pickel B."/>
            <person name="Atanasova L."/>
            <person name="Karlsson M."/>
            <person name="Huettel B."/>
            <person name="Barry K.W."/>
            <person name="Haridas S."/>
            <person name="Chen C."/>
            <person name="Bauer D."/>
            <person name="Andreopoulos W."/>
            <person name="Pangilinan J."/>
            <person name="LaButti K."/>
            <person name="Riley R."/>
            <person name="Lipzen A."/>
            <person name="Clum A."/>
            <person name="Drula E."/>
            <person name="Henrissat B."/>
            <person name="Kohler A."/>
            <person name="Grigoriev I.V."/>
            <person name="Martin F.M."/>
            <person name="Hacquard S."/>
        </authorList>
    </citation>
    <scope>NUCLEOTIDE SEQUENCE</scope>
    <source>
        <strain evidence="11">MPI-CAGE-AT-0147</strain>
    </source>
</reference>
<comment type="caution">
    <text evidence="11">The sequence shown here is derived from an EMBL/GenBank/DDBJ whole genome shotgun (WGS) entry which is preliminary data.</text>
</comment>
<dbReference type="GO" id="GO:0005737">
    <property type="term" value="C:cytoplasm"/>
    <property type="evidence" value="ECO:0007669"/>
    <property type="project" value="UniProtKB-SubCell"/>
</dbReference>
<dbReference type="GO" id="GO:0008793">
    <property type="term" value="F:aromatic-amino-acid transaminase activity"/>
    <property type="evidence" value="ECO:0007669"/>
    <property type="project" value="TreeGrafter"/>
</dbReference>
<proteinExistence type="inferred from homology"/>
<dbReference type="EMBL" id="JAGMUV010000018">
    <property type="protein sequence ID" value="KAH7128835.1"/>
    <property type="molecule type" value="Genomic_DNA"/>
</dbReference>
<dbReference type="AlphaFoldDB" id="A0A9P9DYP1"/>
<gene>
    <name evidence="11" type="ORF">EDB81DRAFT_950659</name>
</gene>
<feature type="domain" description="Aminotransferase class I/classII large" evidence="10">
    <location>
        <begin position="177"/>
        <end position="523"/>
    </location>
</feature>
<evidence type="ECO:0000256" key="9">
    <source>
        <dbReference type="ARBA" id="ARBA00067014"/>
    </source>
</evidence>
<keyword evidence="12" id="KW-1185">Reference proteome</keyword>
<dbReference type="Proteomes" id="UP000738349">
    <property type="component" value="Unassembled WGS sequence"/>
</dbReference>
<dbReference type="Pfam" id="PF00155">
    <property type="entry name" value="Aminotran_1_2"/>
    <property type="match status" value="1"/>
</dbReference>
<comment type="catalytic activity">
    <reaction evidence="8">
        <text>an aromatic L-alpha-amino acid + 2-oxoglutarate = an aromatic oxo-acid + L-glutamate</text>
        <dbReference type="Rhea" id="RHEA:17533"/>
        <dbReference type="ChEBI" id="CHEBI:16810"/>
        <dbReference type="ChEBI" id="CHEBI:29985"/>
        <dbReference type="ChEBI" id="CHEBI:73309"/>
        <dbReference type="ChEBI" id="CHEBI:84824"/>
        <dbReference type="EC" id="2.6.1.57"/>
    </reaction>
</comment>
<comment type="subcellular location">
    <subcellularLocation>
        <location evidence="2">Cytoplasm</location>
    </subcellularLocation>
</comment>
<evidence type="ECO:0000256" key="2">
    <source>
        <dbReference type="ARBA" id="ARBA00004496"/>
    </source>
</evidence>
<dbReference type="GO" id="GO:0019878">
    <property type="term" value="P:lysine biosynthetic process via aminoadipic acid"/>
    <property type="evidence" value="ECO:0007669"/>
    <property type="project" value="TreeGrafter"/>
</dbReference>
<comment type="similarity">
    <text evidence="3">Belongs to the class-I pyridoxal-phosphate-dependent aminotransferase family.</text>
</comment>
<keyword evidence="4" id="KW-0963">Cytoplasm</keyword>
<dbReference type="FunFam" id="3.40.640.10:FF:000074">
    <property type="entry name" value="Aromatic amino acid aminotransferase"/>
    <property type="match status" value="1"/>
</dbReference>
<keyword evidence="7" id="KW-0663">Pyridoxal phosphate</keyword>
<dbReference type="InterPro" id="IPR015421">
    <property type="entry name" value="PyrdxlP-dep_Trfase_major"/>
</dbReference>
<keyword evidence="6" id="KW-0808">Transferase</keyword>
<evidence type="ECO:0000256" key="1">
    <source>
        <dbReference type="ARBA" id="ARBA00001933"/>
    </source>
</evidence>
<dbReference type="GO" id="GO:0006571">
    <property type="term" value="P:tyrosine biosynthetic process"/>
    <property type="evidence" value="ECO:0007669"/>
    <property type="project" value="TreeGrafter"/>
</dbReference>
<evidence type="ECO:0000313" key="11">
    <source>
        <dbReference type="EMBL" id="KAH7128835.1"/>
    </source>
</evidence>
<sequence length="534" mass="59651">MAPSVEPALPASSCWNAHVASQIEELKKRRLNAAKISTAVAAVSDSDMFKAPPITKLRAKDMSSHFTQESKSRQPAILKKAAAHIKRPGMISLGGGLPSSEHFPISEITMRVPKPPAFKEEDFSSTDAGLVARIGKYDAREGRSEYDLAIALNYAQATGGGQMLRFITEHTELIFKPLYADWQVCQTVGTTGAFEQVARMLFEKGKNSLITDEFAYTAALETVAPQGVRVFGVKMDEQGLIPEALEEALASWDELTRGAPKPHVLFLNPSGQNPTGATQSFRRRRDIYQVCQRHDLLIIEDEPYYFIQMDPYTGRDSPTWATNTASIDEFVAGLVPSYLSIDTDGRVIRMDSFSKVLVPGARLGWITGSQQVIERYIRHSECANQGPSGFSQLMLWKLLDETWGHEGYLRWLIDLKTSYTRRRNTLLAACEDHLPSGLVSWTPPEAGMFMWLTVDHTQHPDYEQRGILEIEQEIYQLAVATGVLVSCGSWFRAEQEKPVRNLCFRITYATASEEAMTIAIQRLSASICKSFKRN</sequence>
<evidence type="ECO:0000313" key="12">
    <source>
        <dbReference type="Proteomes" id="UP000738349"/>
    </source>
</evidence>
<evidence type="ECO:0000256" key="8">
    <source>
        <dbReference type="ARBA" id="ARBA00051993"/>
    </source>
</evidence>
<dbReference type="PANTHER" id="PTHR42790:SF21">
    <property type="entry name" value="AROMATIC_AMINOADIPATE AMINOTRANSFERASE 1"/>
    <property type="match status" value="1"/>
</dbReference>
<dbReference type="OrthoDB" id="691673at2759"/>
<dbReference type="InterPro" id="IPR050859">
    <property type="entry name" value="Class-I_PLP-dep_aminotransf"/>
</dbReference>
<evidence type="ECO:0000256" key="6">
    <source>
        <dbReference type="ARBA" id="ARBA00022679"/>
    </source>
</evidence>
<dbReference type="PANTHER" id="PTHR42790">
    <property type="entry name" value="AMINOTRANSFERASE"/>
    <property type="match status" value="1"/>
</dbReference>
<dbReference type="GO" id="GO:0047536">
    <property type="term" value="F:2-aminoadipate transaminase activity"/>
    <property type="evidence" value="ECO:0007669"/>
    <property type="project" value="TreeGrafter"/>
</dbReference>
<comment type="cofactor">
    <cofactor evidence="1">
        <name>pyridoxal 5'-phosphate</name>
        <dbReference type="ChEBI" id="CHEBI:597326"/>
    </cofactor>
</comment>